<dbReference type="SUPFAM" id="SSF54211">
    <property type="entry name" value="Ribosomal protein S5 domain 2-like"/>
    <property type="match status" value="1"/>
</dbReference>
<dbReference type="eggNOG" id="COG1577">
    <property type="taxonomic scope" value="Bacteria"/>
</dbReference>
<dbReference type="InterPro" id="IPR047765">
    <property type="entry name" value="GHMP_GYDIA-like"/>
</dbReference>
<reference evidence="1 2" key="1">
    <citation type="submission" date="2013-09" db="EMBL/GenBank/DDBJ databases">
        <authorList>
            <person name="Zeng Z."/>
            <person name="Chen C."/>
        </authorList>
    </citation>
    <scope>NUCLEOTIDE SEQUENCE [LARGE SCALE GENOMIC DNA]</scope>
    <source>
        <strain evidence="1 2">WB 4.1-42</strain>
    </source>
</reference>
<accession>A0A0A2MN78</accession>
<protein>
    <submittedName>
        <fullName evidence="1">GHMP kinase</fullName>
    </submittedName>
</protein>
<organism evidence="1 2">
    <name type="scientific">Flavobacterium subsaxonicum WB 4.1-42 = DSM 21790</name>
    <dbReference type="NCBI Taxonomy" id="1121898"/>
    <lineage>
        <taxon>Bacteria</taxon>
        <taxon>Pseudomonadati</taxon>
        <taxon>Bacteroidota</taxon>
        <taxon>Flavobacteriia</taxon>
        <taxon>Flavobacteriales</taxon>
        <taxon>Flavobacteriaceae</taxon>
        <taxon>Flavobacterium</taxon>
    </lineage>
</organism>
<comment type="caution">
    <text evidence="1">The sequence shown here is derived from an EMBL/GenBank/DDBJ whole genome shotgun (WGS) entry which is preliminary data.</text>
</comment>
<keyword evidence="2" id="KW-1185">Reference proteome</keyword>
<keyword evidence="1" id="KW-0418">Kinase</keyword>
<dbReference type="AlphaFoldDB" id="A0A0A2MN78"/>
<sequence length="303" mass="33148">MKKTFYSNGKLLITAEYTVLDGAKALALPTKFGQSLAVEPNDSNTINWTSYDADGSVWFDEALPIEAIILNQPHTDKPEVITLINILHKAHLANPALLQNKEGLTVSTHLTFPRHWGLGTSSTLINNIAQWFGINAYTLLAESFGGSGYDIACAQHNTPVIYQIKDSLPVVSPVSFNPAFISNIWFVYLNQKQNSREAIAAYREHRKDIAPIITRIDALTNDALLAGDLQAFASALEKHEALMAGVLGIAPVQEKLFPDFKGVVKSLGAWGGDFVMAVAEENPTAHFTDKGYTTIIAYSDMIL</sequence>
<dbReference type="Gene3D" id="3.30.230.10">
    <property type="match status" value="1"/>
</dbReference>
<dbReference type="Proteomes" id="UP000030111">
    <property type="component" value="Unassembled WGS sequence"/>
</dbReference>
<proteinExistence type="predicted"/>
<evidence type="ECO:0000313" key="2">
    <source>
        <dbReference type="Proteomes" id="UP000030111"/>
    </source>
</evidence>
<dbReference type="InterPro" id="IPR014721">
    <property type="entry name" value="Ribsml_uS5_D2-typ_fold_subgr"/>
</dbReference>
<evidence type="ECO:0000313" key="1">
    <source>
        <dbReference type="EMBL" id="KGO94117.1"/>
    </source>
</evidence>
<dbReference type="RefSeq" id="WP_026990600.1">
    <property type="nucleotide sequence ID" value="NZ_AUGP01000017.1"/>
</dbReference>
<name>A0A0A2MN78_9FLAO</name>
<dbReference type="InterPro" id="IPR020568">
    <property type="entry name" value="Ribosomal_Su5_D2-typ_SF"/>
</dbReference>
<dbReference type="InterPro" id="IPR036554">
    <property type="entry name" value="GHMP_kinase_C_sf"/>
</dbReference>
<dbReference type="STRING" id="1121898.GCA_000422725_01743"/>
<dbReference type="GO" id="GO:0016301">
    <property type="term" value="F:kinase activity"/>
    <property type="evidence" value="ECO:0007669"/>
    <property type="project" value="UniProtKB-KW"/>
</dbReference>
<gene>
    <name evidence="1" type="ORF">Q766_04075</name>
</gene>
<dbReference type="NCBIfam" id="NF040656">
    <property type="entry name" value="GHMP_GYDIA"/>
    <property type="match status" value="1"/>
</dbReference>
<dbReference type="Gene3D" id="3.30.70.890">
    <property type="entry name" value="GHMP kinase, C-terminal domain"/>
    <property type="match status" value="1"/>
</dbReference>
<dbReference type="OrthoDB" id="5288719at2"/>
<dbReference type="EMBL" id="JRLY01000002">
    <property type="protein sequence ID" value="KGO94117.1"/>
    <property type="molecule type" value="Genomic_DNA"/>
</dbReference>
<keyword evidence="1" id="KW-0808">Transferase</keyword>